<reference evidence="1 3" key="1">
    <citation type="submission" date="2018-06" db="EMBL/GenBank/DDBJ databases">
        <authorList>
            <consortium name="Pathogen Informatics"/>
            <person name="Doyle S."/>
        </authorList>
    </citation>
    <scope>NUCLEOTIDE SEQUENCE [LARGE SCALE GENOMIC DNA]</scope>
    <source>
        <strain evidence="1 3">NCTC11159</strain>
    </source>
</reference>
<dbReference type="EMBL" id="UGHR01000001">
    <property type="protein sequence ID" value="STQ90028.1"/>
    <property type="molecule type" value="Genomic_DNA"/>
</dbReference>
<evidence type="ECO:0000313" key="1">
    <source>
        <dbReference type="EMBL" id="STQ90028.1"/>
    </source>
</evidence>
<dbReference type="Proteomes" id="UP000295794">
    <property type="component" value="Unassembled WGS sequence"/>
</dbReference>
<sequence>MSLVSSSETGLVVTVKFSNDGWTCRGHGLSVARKHQIDAKSEWCRVYGSQFEVKEVVQFKVI</sequence>
<dbReference type="Proteomes" id="UP000255108">
    <property type="component" value="Unassembled WGS sequence"/>
</dbReference>
<dbReference type="EMBL" id="SMBT01000009">
    <property type="protein sequence ID" value="TCU84562.1"/>
    <property type="molecule type" value="Genomic_DNA"/>
</dbReference>
<organism evidence="1 3">
    <name type="scientific">Iodobacter fluviatilis</name>
    <dbReference type="NCBI Taxonomy" id="537"/>
    <lineage>
        <taxon>Bacteria</taxon>
        <taxon>Pseudomonadati</taxon>
        <taxon>Pseudomonadota</taxon>
        <taxon>Betaproteobacteria</taxon>
        <taxon>Neisseriales</taxon>
        <taxon>Chitinibacteraceae</taxon>
        <taxon>Iodobacter</taxon>
    </lineage>
</organism>
<evidence type="ECO:0000313" key="3">
    <source>
        <dbReference type="Proteomes" id="UP000255108"/>
    </source>
</evidence>
<evidence type="ECO:0000313" key="2">
    <source>
        <dbReference type="EMBL" id="TCU84562.1"/>
    </source>
</evidence>
<evidence type="ECO:0000313" key="4">
    <source>
        <dbReference type="Proteomes" id="UP000295794"/>
    </source>
</evidence>
<reference evidence="2 4" key="2">
    <citation type="submission" date="2019-03" db="EMBL/GenBank/DDBJ databases">
        <title>Genomic Encyclopedia of Type Strains, Phase IV (KMG-IV): sequencing the most valuable type-strain genomes for metagenomic binning, comparative biology and taxonomic classification.</title>
        <authorList>
            <person name="Goeker M."/>
        </authorList>
    </citation>
    <scope>NUCLEOTIDE SEQUENCE [LARGE SCALE GENOMIC DNA]</scope>
    <source>
        <strain evidence="2 4">DSM 3764</strain>
    </source>
</reference>
<proteinExistence type="predicted"/>
<dbReference type="AlphaFoldDB" id="A0A377Q5J2"/>
<name>A0A377Q5J2_9NEIS</name>
<accession>A0A377Q5J2</accession>
<keyword evidence="4" id="KW-1185">Reference proteome</keyword>
<protein>
    <submittedName>
        <fullName evidence="1">Uncharacterized protein</fullName>
    </submittedName>
</protein>
<gene>
    <name evidence="2" type="ORF">EV682_10987</name>
    <name evidence="1" type="ORF">NCTC11159_01086</name>
</gene>